<keyword evidence="1" id="KW-0813">Transport</keyword>
<protein>
    <submittedName>
        <fullName evidence="3">SusC/RagA family TonB-linked outer membrane protein</fullName>
    </submittedName>
</protein>
<dbReference type="InterPro" id="IPR008969">
    <property type="entry name" value="CarboxyPept-like_regulatory"/>
</dbReference>
<comment type="caution">
    <text evidence="3">The sequence shown here is derived from an EMBL/GenBank/DDBJ whole genome shotgun (WGS) entry which is preliminary data.</text>
</comment>
<comment type="similarity">
    <text evidence="1">Belongs to the TonB-dependent receptor family.</text>
</comment>
<dbReference type="InterPro" id="IPR037066">
    <property type="entry name" value="Plug_dom_sf"/>
</dbReference>
<name>A0AAW9S5N6_9BACT</name>
<evidence type="ECO:0000313" key="3">
    <source>
        <dbReference type="EMBL" id="MEN7547738.1"/>
    </source>
</evidence>
<keyword evidence="1" id="KW-0812">Transmembrane</keyword>
<dbReference type="Gene3D" id="2.60.40.1120">
    <property type="entry name" value="Carboxypeptidase-like, regulatory domain"/>
    <property type="match status" value="1"/>
</dbReference>
<feature type="domain" description="TonB-dependent receptor plug" evidence="2">
    <location>
        <begin position="226"/>
        <end position="333"/>
    </location>
</feature>
<dbReference type="GO" id="GO:0009279">
    <property type="term" value="C:cell outer membrane"/>
    <property type="evidence" value="ECO:0007669"/>
    <property type="project" value="UniProtKB-SubCell"/>
</dbReference>
<dbReference type="InterPro" id="IPR039426">
    <property type="entry name" value="TonB-dep_rcpt-like"/>
</dbReference>
<evidence type="ECO:0000259" key="2">
    <source>
        <dbReference type="Pfam" id="PF07715"/>
    </source>
</evidence>
<keyword evidence="1" id="KW-1134">Transmembrane beta strand</keyword>
<dbReference type="Proteomes" id="UP001403385">
    <property type="component" value="Unassembled WGS sequence"/>
</dbReference>
<sequence length="1134" mass="127380">MKLKLIRQVLAMSRYALLGLTIQCFLCSMLIAAEGKAQKSIEDIYVSVQIKNQSIEKIFTDIEKQTNFNFAYSKNVLKNLNKLSLSKRHISLANLLRLLSTDHPLDFKRVNGNIYVSRKRVNSETFADAVKKAEDIQISGTVVDEDGQPLPGVSILIKGTTRGASSNVDGSFNLTMPEGATLIFSFIGYKTQEIEVNGQQKLNIVMQSDVSELEEVVVVGFGEQKKLSVVGSVTTVKPKSLKNPSSSLSQSFAGRLSGVVAVQSSGEPGRDAAQFWIRGVATLGNTSPLVFLDGIEISLSDMNRIDPTNIDNFSILKDASATAVYGARGANGVILIETKRGFEGKPRVSFRVENSFVSPTKLPKFTDAVTFMQMYNEAKRNRDPFLNPKYSEEKIDGTRKGLDPYVFPNVDWLDELFKNYATRQYANVNVRGGGKVAKYYMSVSYYRDEGILTKTNVNDFNNNIINERYNFVNNISAKVSPTTELELNISADIVDYNGPAVDASSIFNSVMNSNPVRFPITYPTPDASGHIYFGFRTSGFSNNNPYADLVKGYKERMSSTLISTVRLKQDLGMLTEGLSFNGLASFKNWAQTQTTRTYDPFLYEMTSYSLNEETGKYEYDLELVGNGGRETLAQEASNNGDRFMFFQTSLNYARAFGKHDVTGLLVYLQRQYNINLVTENLTASLPSRNQGISGRFTYSYDDRYLAELNFGYTGSENFIEGKRFGFFPSVAVGYVVSNEAFFEGAKDIFSLLKLRASYGLSGNDRIGGDRFPYVSKVNLSNGDYNYTFGKNFDNTRNGVFIERYENSEITWEEGKKLNLGIDIELFHKLMLNADVFKEVRSGIFLQRNTVPGTMGIGESNPYANIGEVENKGMDITLTYNHSFGKDLIISSRGTFTFAKNKVLKDSNPDRLYPYLSSVGRPVNQLWGLQAERLFIDQEEIENHARQSFISNYYPGDIKYTDVSNDFDGMNQIDANDRVPMGHPTVPEITYGFGVNVIYKKFDLGVLFQGIARKSFFINNIQPFAQNERNVLQAIADDYWTQENQNLYAFYPRLTDVDNPNNTQNSSWWLRDGSFVRLKNAEIGYQMNEKVRFYTNGVNLLTFSKFDLWDPEMGGGNGLGYPPQRTINLGVQVNL</sequence>
<evidence type="ECO:0000313" key="4">
    <source>
        <dbReference type="Proteomes" id="UP001403385"/>
    </source>
</evidence>
<proteinExistence type="inferred from homology"/>
<reference evidence="3 4" key="1">
    <citation type="submission" date="2024-04" db="EMBL/GenBank/DDBJ databases">
        <title>Novel genus in family Flammeovirgaceae.</title>
        <authorList>
            <person name="Nguyen T.H."/>
            <person name="Vuong T.Q."/>
            <person name="Le H."/>
            <person name="Kim S.-G."/>
        </authorList>
    </citation>
    <scope>NUCLEOTIDE SEQUENCE [LARGE SCALE GENOMIC DNA]</scope>
    <source>
        <strain evidence="3 4">JCM 23209</strain>
    </source>
</reference>
<gene>
    <name evidence="3" type="ORF">AAG747_07455</name>
</gene>
<dbReference type="InterPro" id="IPR023997">
    <property type="entry name" value="TonB-dep_OMP_SusC/RagA_CS"/>
</dbReference>
<dbReference type="RefSeq" id="WP_346820523.1">
    <property type="nucleotide sequence ID" value="NZ_JBDKWZ010000003.1"/>
</dbReference>
<keyword evidence="4" id="KW-1185">Reference proteome</keyword>
<dbReference type="AlphaFoldDB" id="A0AAW9S5N6"/>
<dbReference type="InterPro" id="IPR023996">
    <property type="entry name" value="TonB-dep_OMP_SusC/RagA"/>
</dbReference>
<keyword evidence="1" id="KW-0998">Cell outer membrane</keyword>
<accession>A0AAW9S5N6</accession>
<dbReference type="PROSITE" id="PS52016">
    <property type="entry name" value="TONB_DEPENDENT_REC_3"/>
    <property type="match status" value="1"/>
</dbReference>
<dbReference type="FunFam" id="2.170.130.10:FF:000003">
    <property type="entry name" value="SusC/RagA family TonB-linked outer membrane protein"/>
    <property type="match status" value="1"/>
</dbReference>
<dbReference type="SUPFAM" id="SSF49464">
    <property type="entry name" value="Carboxypeptidase regulatory domain-like"/>
    <property type="match status" value="1"/>
</dbReference>
<dbReference type="SUPFAM" id="SSF56935">
    <property type="entry name" value="Porins"/>
    <property type="match status" value="1"/>
</dbReference>
<dbReference type="EMBL" id="JBDKWZ010000003">
    <property type="protein sequence ID" value="MEN7547738.1"/>
    <property type="molecule type" value="Genomic_DNA"/>
</dbReference>
<comment type="subcellular location">
    <subcellularLocation>
        <location evidence="1">Cell outer membrane</location>
        <topology evidence="1">Multi-pass membrane protein</topology>
    </subcellularLocation>
</comment>
<evidence type="ECO:0000256" key="1">
    <source>
        <dbReference type="PROSITE-ProRule" id="PRU01360"/>
    </source>
</evidence>
<dbReference type="NCBIfam" id="TIGR04057">
    <property type="entry name" value="SusC_RagA_signa"/>
    <property type="match status" value="1"/>
</dbReference>
<dbReference type="Pfam" id="PF07715">
    <property type="entry name" value="Plug"/>
    <property type="match status" value="1"/>
</dbReference>
<keyword evidence="1" id="KW-0472">Membrane</keyword>
<dbReference type="Gene3D" id="2.170.130.10">
    <property type="entry name" value="TonB-dependent receptor, plug domain"/>
    <property type="match status" value="1"/>
</dbReference>
<dbReference type="NCBIfam" id="TIGR04056">
    <property type="entry name" value="OMP_RagA_SusC"/>
    <property type="match status" value="1"/>
</dbReference>
<dbReference type="Pfam" id="PF13715">
    <property type="entry name" value="CarbopepD_reg_2"/>
    <property type="match status" value="1"/>
</dbReference>
<organism evidence="3 4">
    <name type="scientific">Rapidithrix thailandica</name>
    <dbReference type="NCBI Taxonomy" id="413964"/>
    <lineage>
        <taxon>Bacteria</taxon>
        <taxon>Pseudomonadati</taxon>
        <taxon>Bacteroidota</taxon>
        <taxon>Cytophagia</taxon>
        <taxon>Cytophagales</taxon>
        <taxon>Flammeovirgaceae</taxon>
        <taxon>Rapidithrix</taxon>
    </lineage>
</organism>
<dbReference type="FunFam" id="2.60.40.1120:FF:000003">
    <property type="entry name" value="Outer membrane protein Omp121"/>
    <property type="match status" value="1"/>
</dbReference>
<dbReference type="InterPro" id="IPR012910">
    <property type="entry name" value="Plug_dom"/>
</dbReference>